<keyword evidence="1" id="KW-0812">Transmembrane</keyword>
<gene>
    <name evidence="2" type="ORF">OA57_05695</name>
</gene>
<protein>
    <recommendedName>
        <fullName evidence="4">DUF1294 domain-containing protein</fullName>
    </recommendedName>
</protein>
<dbReference type="STRING" id="505317.OA57_05695"/>
<dbReference type="InterPro" id="IPR010718">
    <property type="entry name" value="DUF1294"/>
</dbReference>
<keyword evidence="3" id="KW-1185">Reference proteome</keyword>
<evidence type="ECO:0000313" key="3">
    <source>
        <dbReference type="Proteomes" id="UP000030380"/>
    </source>
</evidence>
<dbReference type="Pfam" id="PF06961">
    <property type="entry name" value="DUF1294"/>
    <property type="match status" value="1"/>
</dbReference>
<evidence type="ECO:0008006" key="4">
    <source>
        <dbReference type="Google" id="ProtNLM"/>
    </source>
</evidence>
<keyword evidence="1" id="KW-0472">Membrane</keyword>
<dbReference type="EMBL" id="JSUM01000010">
    <property type="protein sequence ID" value="KGQ70348.1"/>
    <property type="molecule type" value="Genomic_DNA"/>
</dbReference>
<comment type="caution">
    <text evidence="2">The sequence shown here is derived from an EMBL/GenBank/DDBJ whole genome shotgun (WGS) entry which is preliminary data.</text>
</comment>
<feature type="transmembrane region" description="Helical" evidence="1">
    <location>
        <begin position="36"/>
        <end position="55"/>
    </location>
</feature>
<dbReference type="RefSeq" id="WP_034614725.1">
    <property type="nucleotide sequence ID" value="NZ_JSUM01000010.1"/>
</dbReference>
<sequence length="91" mass="10475">MLDWIFVGLYLAAINIAAYFLMYIDKRRAVKKQWRIAEKRLLMCCIGGGFIGVALAMKRFRHKTQHIAFNIAVVSGAIIWLLFLALIGFQR</sequence>
<name>A0A0A3ALR3_9PAST</name>
<reference evidence="2 3" key="1">
    <citation type="submission" date="2014-11" db="EMBL/GenBank/DDBJ databases">
        <title>Draft genome sequence of Chelonobacter oris 1662T, associated with respiratory disease in Hermann's Tortoises.</title>
        <authorList>
            <person name="Kudirkiene E."/>
            <person name="Hansen M.J."/>
            <person name="Bojesen A.M."/>
        </authorList>
    </citation>
    <scope>NUCLEOTIDE SEQUENCE [LARGE SCALE GENOMIC DNA]</scope>
    <source>
        <strain evidence="2 3">1662</strain>
    </source>
</reference>
<evidence type="ECO:0000313" key="2">
    <source>
        <dbReference type="EMBL" id="KGQ70348.1"/>
    </source>
</evidence>
<proteinExistence type="predicted"/>
<organism evidence="2 3">
    <name type="scientific">Chelonobacter oris</name>
    <dbReference type="NCBI Taxonomy" id="505317"/>
    <lineage>
        <taxon>Bacteria</taxon>
        <taxon>Pseudomonadati</taxon>
        <taxon>Pseudomonadota</taxon>
        <taxon>Gammaproteobacteria</taxon>
        <taxon>Pasteurellales</taxon>
        <taxon>Pasteurellaceae</taxon>
        <taxon>Chelonobacter</taxon>
    </lineage>
</organism>
<evidence type="ECO:0000256" key="1">
    <source>
        <dbReference type="SAM" id="Phobius"/>
    </source>
</evidence>
<feature type="transmembrane region" description="Helical" evidence="1">
    <location>
        <begin position="6"/>
        <end position="24"/>
    </location>
</feature>
<dbReference type="OrthoDB" id="72963at2"/>
<keyword evidence="1" id="KW-1133">Transmembrane helix</keyword>
<accession>A0A0A3ALR3</accession>
<dbReference type="AlphaFoldDB" id="A0A0A3ALR3"/>
<feature type="transmembrane region" description="Helical" evidence="1">
    <location>
        <begin position="67"/>
        <end position="89"/>
    </location>
</feature>
<dbReference type="Proteomes" id="UP000030380">
    <property type="component" value="Unassembled WGS sequence"/>
</dbReference>